<evidence type="ECO:0000313" key="2">
    <source>
        <dbReference type="Proteomes" id="UP001187192"/>
    </source>
</evidence>
<evidence type="ECO:0000313" key="1">
    <source>
        <dbReference type="EMBL" id="GMN64822.1"/>
    </source>
</evidence>
<organism evidence="1 2">
    <name type="scientific">Ficus carica</name>
    <name type="common">Common fig</name>
    <dbReference type="NCBI Taxonomy" id="3494"/>
    <lineage>
        <taxon>Eukaryota</taxon>
        <taxon>Viridiplantae</taxon>
        <taxon>Streptophyta</taxon>
        <taxon>Embryophyta</taxon>
        <taxon>Tracheophyta</taxon>
        <taxon>Spermatophyta</taxon>
        <taxon>Magnoliopsida</taxon>
        <taxon>eudicotyledons</taxon>
        <taxon>Gunneridae</taxon>
        <taxon>Pentapetalae</taxon>
        <taxon>rosids</taxon>
        <taxon>fabids</taxon>
        <taxon>Rosales</taxon>
        <taxon>Moraceae</taxon>
        <taxon>Ficeae</taxon>
        <taxon>Ficus</taxon>
    </lineage>
</organism>
<name>A0AA88J8G6_FICCA</name>
<accession>A0AA88J8G6</accession>
<dbReference type="Proteomes" id="UP001187192">
    <property type="component" value="Unassembled WGS sequence"/>
</dbReference>
<dbReference type="AlphaFoldDB" id="A0AA88J8G6"/>
<comment type="caution">
    <text evidence="1">The sequence shown here is derived from an EMBL/GenBank/DDBJ whole genome shotgun (WGS) entry which is preliminary data.</text>
</comment>
<protein>
    <submittedName>
        <fullName evidence="1">Uncharacterized protein</fullName>
    </submittedName>
</protein>
<gene>
    <name evidence="1" type="ORF">TIFTF001_033904</name>
</gene>
<reference evidence="1" key="1">
    <citation type="submission" date="2023-07" db="EMBL/GenBank/DDBJ databases">
        <title>draft genome sequence of fig (Ficus carica).</title>
        <authorList>
            <person name="Takahashi T."/>
            <person name="Nishimura K."/>
        </authorList>
    </citation>
    <scope>NUCLEOTIDE SEQUENCE</scope>
</reference>
<keyword evidence="2" id="KW-1185">Reference proteome</keyword>
<sequence length="105" mass="12058">MQRFSYKESKIDDKAHGLRNRDRGRFKRWPLTLLLIPDCSRRGIRFGLHPEPKQGYKPSSRGTIPTIHLFADIWRSSWVTRCPPPSGFLALLRFGVDGGFTAMGE</sequence>
<dbReference type="EMBL" id="BTGU01000196">
    <property type="protein sequence ID" value="GMN64822.1"/>
    <property type="molecule type" value="Genomic_DNA"/>
</dbReference>
<proteinExistence type="predicted"/>